<name>A0A641AIR7_9ACTN</name>
<dbReference type="PANTHER" id="PTHR43547:SF2">
    <property type="entry name" value="HYBRID SIGNAL TRANSDUCTION HISTIDINE KINASE C"/>
    <property type="match status" value="1"/>
</dbReference>
<dbReference type="InterPro" id="IPR036457">
    <property type="entry name" value="PPM-type-like_dom_sf"/>
</dbReference>
<evidence type="ECO:0000256" key="10">
    <source>
        <dbReference type="ARBA" id="ARBA00022801"/>
    </source>
</evidence>
<dbReference type="SUPFAM" id="SSF55785">
    <property type="entry name" value="PYP-like sensor domain (PAS domain)"/>
    <property type="match status" value="1"/>
</dbReference>
<dbReference type="Pfam" id="PF07228">
    <property type="entry name" value="SpoIIE"/>
    <property type="match status" value="1"/>
</dbReference>
<comment type="function">
    <text evidence="17">Primarily acts as an independent SigF regulator that is sensitive to the osmosensory signal, mediating the cross talk of PknD with the SigF regulon. Possesses both phosphatase and kinase activities. The kinase domain functions as a classic anti-sigma factor-like kinase to phosphorylate the anti-anti-sigma factor domain at the canonical regulatory site, and the phosphatase domain antagonizes this activity.</text>
</comment>
<dbReference type="AlphaFoldDB" id="A0A641AIR7"/>
<dbReference type="InterPro" id="IPR036890">
    <property type="entry name" value="HATPase_C_sf"/>
</dbReference>
<dbReference type="Pfam" id="PF08448">
    <property type="entry name" value="PAS_4"/>
    <property type="match status" value="1"/>
</dbReference>
<feature type="domain" description="Response regulatory" evidence="22">
    <location>
        <begin position="618"/>
        <end position="733"/>
    </location>
</feature>
<keyword evidence="5 20" id="KW-0597">Phosphoprotein</keyword>
<keyword evidence="10" id="KW-0378">Hydrolase</keyword>
<comment type="catalytic activity">
    <reaction evidence="16">
        <text>O-phospho-L-seryl-[protein] + H2O = L-seryl-[protein] + phosphate</text>
        <dbReference type="Rhea" id="RHEA:20629"/>
        <dbReference type="Rhea" id="RHEA-COMP:9863"/>
        <dbReference type="Rhea" id="RHEA-COMP:11604"/>
        <dbReference type="ChEBI" id="CHEBI:15377"/>
        <dbReference type="ChEBI" id="CHEBI:29999"/>
        <dbReference type="ChEBI" id="CHEBI:43474"/>
        <dbReference type="ChEBI" id="CHEBI:83421"/>
        <dbReference type="EC" id="3.1.3.16"/>
    </reaction>
</comment>
<dbReference type="Pfam" id="PF00512">
    <property type="entry name" value="HisKA"/>
    <property type="match status" value="1"/>
</dbReference>
<evidence type="ECO:0000256" key="12">
    <source>
        <dbReference type="ARBA" id="ARBA00022842"/>
    </source>
</evidence>
<dbReference type="SMART" id="SM00331">
    <property type="entry name" value="PP2C_SIG"/>
    <property type="match status" value="1"/>
</dbReference>
<sequence length="1256" mass="135598">MRSTWTSSEVGGDLAAVDWAETPLGDPDAWPLSLKTAVRILLTSKFSMWMAWGPELTFFCNDSYRRDTLGKKYPWALGRPASEVWSEIWADISPRVATVMETGEATWDDSLQLLLERSGFVEETYHTFSYSPLSGDDGRIEGMLCVVSEVTEQVLSSRRLTTLRDLGARTTGRHTEDEAVAAAVEQIEADPLSLPFGLVYVLDPSGDRLVRAGCGGIDVDDPLAPETIVLADPSPIWPFATPLAGEQLLVDLTRLPHAAPVGPWQHPPVHALLVPLVGAASTDAYGFLVAGLSAVRPLDEAYLGFVDLFAGQLSAAITAARTFAGEKRRAETLARLDQAKTDFFTNVSHEFRTPLTLLLGPTSDALNDPNLPVGDPQRNRFEIVHRNGQRLLQLVNSLLDFSRLEAGGITSSFEVVDLPRVTEQLVMMFESAAQQAGIDLVLDCDAMSTDCYVDVEHWAKIVLNLVSNAFKFTFEGGITVTLRERDGHAVLTVSDTGAGIAADELPHLFERFHRGRNAVSRTHEGSGIGLALVSELARLHGGDVSASSTEGVGTDVVVTIPLGRAHLPAAEVADSSSPRGTGASEPPTALVSEAWQWLDPATDEASVPASPASEVVARILVVDDNADMRAYVADLLRDRYEVTTAADGLEALELIERDRPDLVVSDVMMPRLDGFGLLERLQADPRMTGIPVIMVSARAGEEGTVEGLEAGAADYLVKPFAARELLARVRVNLELDRVRRIRATLERSEALLDQAQRLARVGSWEVDLGKGTVTGSDELLRILGLTRRDFEQLGYPGVIAGVTHPGDAERVTAELSALDVGGVAAYDMRVVSPRGVERLVTVRAAMLGDDDGAPRMLQGSMQDITEQHAAEQALAEVRAREEAVQREHLIAEQLQRSMLPAESFDLDHLDVATYYRAGVEGTYVGGDWYDIIELDGGRIAFVMGDVMGRGVRAASVMGQMRSSVRAFATLDLPPDEVMRHLDVLVQDLAGDQIVTCVYAVHDPVEETVRYANAGHLPPLCAGRDGVVHRLTAGGPPLGAGYGDVPTEQVSLPPGATIVFYTDGLVEHRGQDIDEGIDALERHIDWHGTETLAGVPESVVGALLPDGPDDDVAILIARARGSVHEATMSMQRDTGRATVAEARQFVVGSLEHWDVPPAVVDDLALITSELVTNALVHGGAPVDLRLQHSGARVVLEVQDDAERQLPRARNPDDDEEHGRGIHIVEALSDEWGTRATDRGKCVWSARTWRSGAGGGSP</sequence>
<dbReference type="FunFam" id="3.30.565.10:FF:000006">
    <property type="entry name" value="Sensor histidine kinase WalK"/>
    <property type="match status" value="1"/>
</dbReference>
<evidence type="ECO:0000313" key="24">
    <source>
        <dbReference type="EMBL" id="KAA1374789.1"/>
    </source>
</evidence>
<dbReference type="PROSITE" id="PS50113">
    <property type="entry name" value="PAC"/>
    <property type="match status" value="1"/>
</dbReference>
<dbReference type="Pfam" id="PF13581">
    <property type="entry name" value="HATPase_c_2"/>
    <property type="match status" value="1"/>
</dbReference>
<keyword evidence="25" id="KW-1185">Reference proteome</keyword>
<keyword evidence="13" id="KW-0904">Protein phosphatase</keyword>
<dbReference type="InterPro" id="IPR013656">
    <property type="entry name" value="PAS_4"/>
</dbReference>
<dbReference type="EC" id="3.1.3.16" evidence="4"/>
<dbReference type="SMART" id="SM00448">
    <property type="entry name" value="REC"/>
    <property type="match status" value="1"/>
</dbReference>
<evidence type="ECO:0000259" key="21">
    <source>
        <dbReference type="PROSITE" id="PS50109"/>
    </source>
</evidence>
<dbReference type="PANTHER" id="PTHR43547">
    <property type="entry name" value="TWO-COMPONENT HISTIDINE KINASE"/>
    <property type="match status" value="1"/>
</dbReference>
<protein>
    <recommendedName>
        <fullName evidence="19">Protein-serine/threonine phosphatase</fullName>
        <ecNumber evidence="3">2.7.13.3</ecNumber>
        <ecNumber evidence="4">3.1.3.16</ecNumber>
    </recommendedName>
    <alternativeName>
        <fullName evidence="18">Serine/threonine-protein kinase</fullName>
    </alternativeName>
</protein>
<dbReference type="OrthoDB" id="9810730at2"/>
<evidence type="ECO:0000256" key="6">
    <source>
        <dbReference type="ARBA" id="ARBA00022679"/>
    </source>
</evidence>
<dbReference type="Pfam" id="PF00072">
    <property type="entry name" value="Response_reg"/>
    <property type="match status" value="1"/>
</dbReference>
<keyword evidence="12" id="KW-0460">Magnesium</keyword>
<dbReference type="GO" id="GO:0005524">
    <property type="term" value="F:ATP binding"/>
    <property type="evidence" value="ECO:0007669"/>
    <property type="project" value="UniProtKB-KW"/>
</dbReference>
<dbReference type="SUPFAM" id="SSF55781">
    <property type="entry name" value="GAF domain-like"/>
    <property type="match status" value="1"/>
</dbReference>
<dbReference type="SMART" id="SM00387">
    <property type="entry name" value="HATPase_c"/>
    <property type="match status" value="1"/>
</dbReference>
<keyword evidence="7" id="KW-0479">Metal-binding</keyword>
<dbReference type="EC" id="2.7.13.3" evidence="3"/>
<evidence type="ECO:0000256" key="20">
    <source>
        <dbReference type="PROSITE-ProRule" id="PRU00169"/>
    </source>
</evidence>
<evidence type="ECO:0000256" key="9">
    <source>
        <dbReference type="ARBA" id="ARBA00022777"/>
    </source>
</evidence>
<dbReference type="PRINTS" id="PR00344">
    <property type="entry name" value="BCTRLSENSOR"/>
</dbReference>
<comment type="catalytic activity">
    <reaction evidence="1">
        <text>ATP + protein L-histidine = ADP + protein N-phospho-L-histidine.</text>
        <dbReference type="EC" id="2.7.13.3"/>
    </reaction>
</comment>
<dbReference type="InterPro" id="IPR001789">
    <property type="entry name" value="Sig_transdc_resp-reg_receiver"/>
</dbReference>
<keyword evidence="11" id="KW-0067">ATP-binding</keyword>
<dbReference type="InterPro" id="IPR000700">
    <property type="entry name" value="PAS-assoc_C"/>
</dbReference>
<keyword evidence="9" id="KW-0418">Kinase</keyword>
<dbReference type="CDD" id="cd17574">
    <property type="entry name" value="REC_OmpR"/>
    <property type="match status" value="1"/>
</dbReference>
<dbReference type="NCBIfam" id="TIGR00229">
    <property type="entry name" value="sensory_box"/>
    <property type="match status" value="1"/>
</dbReference>
<evidence type="ECO:0000256" key="11">
    <source>
        <dbReference type="ARBA" id="ARBA00022840"/>
    </source>
</evidence>
<evidence type="ECO:0000256" key="13">
    <source>
        <dbReference type="ARBA" id="ARBA00022912"/>
    </source>
</evidence>
<feature type="modified residue" description="4-aspartylphosphate" evidence="20">
    <location>
        <position position="666"/>
    </location>
</feature>
<evidence type="ECO:0000256" key="8">
    <source>
        <dbReference type="ARBA" id="ARBA00022741"/>
    </source>
</evidence>
<dbReference type="Gene3D" id="3.30.450.20">
    <property type="entry name" value="PAS domain"/>
    <property type="match status" value="2"/>
</dbReference>
<dbReference type="Gene3D" id="3.40.50.2300">
    <property type="match status" value="1"/>
</dbReference>
<dbReference type="InterPro" id="IPR005467">
    <property type="entry name" value="His_kinase_dom"/>
</dbReference>
<dbReference type="SUPFAM" id="SSF55874">
    <property type="entry name" value="ATPase domain of HSP90 chaperone/DNA topoisomerase II/histidine kinase"/>
    <property type="match status" value="2"/>
</dbReference>
<dbReference type="Gene3D" id="3.30.450.40">
    <property type="match status" value="1"/>
</dbReference>
<dbReference type="CDD" id="cd16936">
    <property type="entry name" value="HATPase_RsbW-like"/>
    <property type="match status" value="1"/>
</dbReference>
<reference evidence="24" key="1">
    <citation type="submission" date="2019-09" db="EMBL/GenBank/DDBJ databases">
        <authorList>
            <person name="Li J."/>
        </authorList>
    </citation>
    <scope>NUCLEOTIDE SEQUENCE [LARGE SCALE GENOMIC DNA]</scope>
    <source>
        <strain evidence="24">NRBC 14897</strain>
    </source>
</reference>
<dbReference type="Pfam" id="PF02518">
    <property type="entry name" value="HATPase_c"/>
    <property type="match status" value="1"/>
</dbReference>
<evidence type="ECO:0000256" key="1">
    <source>
        <dbReference type="ARBA" id="ARBA00000085"/>
    </source>
</evidence>
<dbReference type="SUPFAM" id="SSF52172">
    <property type="entry name" value="CheY-like"/>
    <property type="match status" value="1"/>
</dbReference>
<evidence type="ECO:0000256" key="16">
    <source>
        <dbReference type="ARBA" id="ARBA00047761"/>
    </source>
</evidence>
<feature type="domain" description="Histidine kinase" evidence="21">
    <location>
        <begin position="346"/>
        <end position="564"/>
    </location>
</feature>
<dbReference type="SUPFAM" id="SSF47384">
    <property type="entry name" value="Homodimeric domain of signal transducing histidine kinase"/>
    <property type="match status" value="1"/>
</dbReference>
<dbReference type="InterPro" id="IPR000014">
    <property type="entry name" value="PAS"/>
</dbReference>
<dbReference type="InterPro" id="IPR036097">
    <property type="entry name" value="HisK_dim/P_sf"/>
</dbReference>
<feature type="domain" description="PAC" evidence="23">
    <location>
        <begin position="824"/>
        <end position="876"/>
    </location>
</feature>
<dbReference type="PROSITE" id="PS50109">
    <property type="entry name" value="HIS_KIN"/>
    <property type="match status" value="1"/>
</dbReference>
<proteinExistence type="predicted"/>
<dbReference type="InterPro" id="IPR003661">
    <property type="entry name" value="HisK_dim/P_dom"/>
</dbReference>
<evidence type="ECO:0000256" key="2">
    <source>
        <dbReference type="ARBA" id="ARBA00004236"/>
    </source>
</evidence>
<dbReference type="SMART" id="SM00388">
    <property type="entry name" value="HisKA"/>
    <property type="match status" value="1"/>
</dbReference>
<evidence type="ECO:0000259" key="23">
    <source>
        <dbReference type="PROSITE" id="PS50113"/>
    </source>
</evidence>
<evidence type="ECO:0000256" key="4">
    <source>
        <dbReference type="ARBA" id="ARBA00013081"/>
    </source>
</evidence>
<comment type="caution">
    <text evidence="24">The sequence shown here is derived from an EMBL/GenBank/DDBJ whole genome shotgun (WGS) entry which is preliminary data.</text>
</comment>
<dbReference type="SUPFAM" id="SSF81606">
    <property type="entry name" value="PP2C-like"/>
    <property type="match status" value="1"/>
</dbReference>
<evidence type="ECO:0000256" key="7">
    <source>
        <dbReference type="ARBA" id="ARBA00022723"/>
    </source>
</evidence>
<dbReference type="InterPro" id="IPR004358">
    <property type="entry name" value="Sig_transdc_His_kin-like_C"/>
</dbReference>
<dbReference type="CDD" id="cd00082">
    <property type="entry name" value="HisKA"/>
    <property type="match status" value="1"/>
</dbReference>
<evidence type="ECO:0000259" key="22">
    <source>
        <dbReference type="PROSITE" id="PS50110"/>
    </source>
</evidence>
<evidence type="ECO:0000256" key="5">
    <source>
        <dbReference type="ARBA" id="ARBA00022553"/>
    </source>
</evidence>
<dbReference type="GO" id="GO:0005886">
    <property type="term" value="C:plasma membrane"/>
    <property type="evidence" value="ECO:0007669"/>
    <property type="project" value="UniProtKB-SubCell"/>
</dbReference>
<comment type="subcellular location">
    <subcellularLocation>
        <location evidence="2">Cell membrane</location>
    </subcellularLocation>
</comment>
<keyword evidence="6" id="KW-0808">Transferase</keyword>
<dbReference type="Proteomes" id="UP001515100">
    <property type="component" value="Unassembled WGS sequence"/>
</dbReference>
<evidence type="ECO:0000256" key="14">
    <source>
        <dbReference type="ARBA" id="ARBA00023012"/>
    </source>
</evidence>
<evidence type="ECO:0000256" key="3">
    <source>
        <dbReference type="ARBA" id="ARBA00012438"/>
    </source>
</evidence>
<evidence type="ECO:0000256" key="18">
    <source>
        <dbReference type="ARBA" id="ARBA00075117"/>
    </source>
</evidence>
<dbReference type="InterPro" id="IPR011006">
    <property type="entry name" value="CheY-like_superfamily"/>
</dbReference>
<dbReference type="FunFam" id="3.60.40.10:FF:000005">
    <property type="entry name" value="Serine/threonine protein phosphatase"/>
    <property type="match status" value="1"/>
</dbReference>
<organism evidence="24 25">
    <name type="scientific">Aeromicrobium fastidiosum</name>
    <dbReference type="NCBI Taxonomy" id="52699"/>
    <lineage>
        <taxon>Bacteria</taxon>
        <taxon>Bacillati</taxon>
        <taxon>Actinomycetota</taxon>
        <taxon>Actinomycetes</taxon>
        <taxon>Propionibacteriales</taxon>
        <taxon>Nocardioidaceae</taxon>
        <taxon>Aeromicrobium</taxon>
    </lineage>
</organism>
<keyword evidence="14" id="KW-0902">Two-component regulatory system</keyword>
<dbReference type="SMART" id="SM00086">
    <property type="entry name" value="PAC"/>
    <property type="match status" value="2"/>
</dbReference>
<dbReference type="InterPro" id="IPR035965">
    <property type="entry name" value="PAS-like_dom_sf"/>
</dbReference>
<keyword evidence="15" id="KW-0464">Manganese</keyword>
<dbReference type="InterPro" id="IPR003594">
    <property type="entry name" value="HATPase_dom"/>
</dbReference>
<gene>
    <name evidence="24" type="ORF">ESP62_015500</name>
</gene>
<dbReference type="InterPro" id="IPR001932">
    <property type="entry name" value="PPM-type_phosphatase-like_dom"/>
</dbReference>
<dbReference type="EMBL" id="SDPP02000004">
    <property type="protein sequence ID" value="KAA1374789.1"/>
    <property type="molecule type" value="Genomic_DNA"/>
</dbReference>
<evidence type="ECO:0000256" key="15">
    <source>
        <dbReference type="ARBA" id="ARBA00023211"/>
    </source>
</evidence>
<accession>A0A641AIR7</accession>
<evidence type="ECO:0000256" key="19">
    <source>
        <dbReference type="ARBA" id="ARBA00081350"/>
    </source>
</evidence>
<evidence type="ECO:0000256" key="17">
    <source>
        <dbReference type="ARBA" id="ARBA00056274"/>
    </source>
</evidence>
<dbReference type="PROSITE" id="PS50110">
    <property type="entry name" value="RESPONSE_REGULATORY"/>
    <property type="match status" value="1"/>
</dbReference>
<dbReference type="GO" id="GO:0000155">
    <property type="term" value="F:phosphorelay sensor kinase activity"/>
    <property type="evidence" value="ECO:0007669"/>
    <property type="project" value="InterPro"/>
</dbReference>
<dbReference type="GO" id="GO:0004722">
    <property type="term" value="F:protein serine/threonine phosphatase activity"/>
    <property type="evidence" value="ECO:0007669"/>
    <property type="project" value="UniProtKB-EC"/>
</dbReference>
<dbReference type="Gene3D" id="1.10.287.130">
    <property type="match status" value="1"/>
</dbReference>
<keyword evidence="8" id="KW-0547">Nucleotide-binding</keyword>
<dbReference type="RefSeq" id="WP_129185547.1">
    <property type="nucleotide sequence ID" value="NZ_JAGIOG010000001.1"/>
</dbReference>
<evidence type="ECO:0000313" key="25">
    <source>
        <dbReference type="Proteomes" id="UP001515100"/>
    </source>
</evidence>
<dbReference type="InterPro" id="IPR001610">
    <property type="entry name" value="PAC"/>
</dbReference>
<dbReference type="InterPro" id="IPR029016">
    <property type="entry name" value="GAF-like_dom_sf"/>
</dbReference>
<dbReference type="GO" id="GO:0046872">
    <property type="term" value="F:metal ion binding"/>
    <property type="evidence" value="ECO:0007669"/>
    <property type="project" value="UniProtKB-KW"/>
</dbReference>
<dbReference type="Gene3D" id="3.30.565.10">
    <property type="entry name" value="Histidine kinase-like ATPase, C-terminal domain"/>
    <property type="match status" value="2"/>
</dbReference>
<dbReference type="Gene3D" id="3.60.40.10">
    <property type="entry name" value="PPM-type phosphatase domain"/>
    <property type="match status" value="1"/>
</dbReference>